<keyword evidence="2" id="KW-1185">Reference proteome</keyword>
<dbReference type="Proteomes" id="UP001085076">
    <property type="component" value="Miscellaneous, Linkage group lg05"/>
</dbReference>
<proteinExistence type="predicted"/>
<dbReference type="EMBL" id="JAGGNH010000005">
    <property type="protein sequence ID" value="KAJ0971656.1"/>
    <property type="molecule type" value="Genomic_DNA"/>
</dbReference>
<comment type="caution">
    <text evidence="1">The sequence shown here is derived from an EMBL/GenBank/DDBJ whole genome shotgun (WGS) entry which is preliminary data.</text>
</comment>
<sequence length="196" mass="21212">MSEVRCTGATTVLPFNSFLPASTWDSSISMACKQKCAFEEINGIRRHAAVRNRGAAFDTALALLELGGIDDPNTVDPVGLVVLRIDELVLLIDSSEASEGNWHDDVPAQKQDVRHQNKCQWEMFFHVVQKLTWISVCDDGSSSKITASGDRVLLIVVIESVGCVITEGIRIEAASSLLNGRAVCSSISTGIIQSHL</sequence>
<reference evidence="1" key="2">
    <citation type="journal article" date="2022" name="Hortic Res">
        <title>The genome of Dioscorea zingiberensis sheds light on the biosynthesis, origin and evolution of the medicinally important diosgenin saponins.</title>
        <authorList>
            <person name="Li Y."/>
            <person name="Tan C."/>
            <person name="Li Z."/>
            <person name="Guo J."/>
            <person name="Li S."/>
            <person name="Chen X."/>
            <person name="Wang C."/>
            <person name="Dai X."/>
            <person name="Yang H."/>
            <person name="Song W."/>
            <person name="Hou L."/>
            <person name="Xu J."/>
            <person name="Tong Z."/>
            <person name="Xu A."/>
            <person name="Yuan X."/>
            <person name="Wang W."/>
            <person name="Yang Q."/>
            <person name="Chen L."/>
            <person name="Sun Z."/>
            <person name="Wang K."/>
            <person name="Pan B."/>
            <person name="Chen J."/>
            <person name="Bao Y."/>
            <person name="Liu F."/>
            <person name="Qi X."/>
            <person name="Gang D.R."/>
            <person name="Wen J."/>
            <person name="Li J."/>
        </authorList>
    </citation>
    <scope>NUCLEOTIDE SEQUENCE</scope>
    <source>
        <strain evidence="1">Dzin_1.0</strain>
    </source>
</reference>
<dbReference type="AlphaFoldDB" id="A0A9D5HCG6"/>
<reference evidence="1" key="1">
    <citation type="submission" date="2021-03" db="EMBL/GenBank/DDBJ databases">
        <authorList>
            <person name="Li Z."/>
            <person name="Yang C."/>
        </authorList>
    </citation>
    <scope>NUCLEOTIDE SEQUENCE</scope>
    <source>
        <strain evidence="1">Dzin_1.0</strain>
        <tissue evidence="1">Leaf</tissue>
    </source>
</reference>
<gene>
    <name evidence="1" type="ORF">J5N97_019615</name>
</gene>
<evidence type="ECO:0000313" key="1">
    <source>
        <dbReference type="EMBL" id="KAJ0971656.1"/>
    </source>
</evidence>
<evidence type="ECO:0000313" key="2">
    <source>
        <dbReference type="Proteomes" id="UP001085076"/>
    </source>
</evidence>
<protein>
    <submittedName>
        <fullName evidence="1">Uncharacterized protein</fullName>
    </submittedName>
</protein>
<name>A0A9D5HCG6_9LILI</name>
<organism evidence="1 2">
    <name type="scientific">Dioscorea zingiberensis</name>
    <dbReference type="NCBI Taxonomy" id="325984"/>
    <lineage>
        <taxon>Eukaryota</taxon>
        <taxon>Viridiplantae</taxon>
        <taxon>Streptophyta</taxon>
        <taxon>Embryophyta</taxon>
        <taxon>Tracheophyta</taxon>
        <taxon>Spermatophyta</taxon>
        <taxon>Magnoliopsida</taxon>
        <taxon>Liliopsida</taxon>
        <taxon>Dioscoreales</taxon>
        <taxon>Dioscoreaceae</taxon>
        <taxon>Dioscorea</taxon>
    </lineage>
</organism>
<accession>A0A9D5HCG6</accession>